<evidence type="ECO:0000313" key="3">
    <source>
        <dbReference type="Proteomes" id="UP000316770"/>
    </source>
</evidence>
<sequence>MIRDLVSALDYSNCAEIALGLFVAAFAVMVYGTMRLSRNATDRFASIPLSDKVEDPRYDR</sequence>
<dbReference type="EMBL" id="CP036318">
    <property type="protein sequence ID" value="QDV59390.1"/>
    <property type="molecule type" value="Genomic_DNA"/>
</dbReference>
<gene>
    <name evidence="2" type="ORF">Mal33_54250</name>
</gene>
<name>A0A518J223_9BACT</name>
<reference evidence="2 3" key="1">
    <citation type="submission" date="2019-02" db="EMBL/GenBank/DDBJ databases">
        <title>Deep-cultivation of Planctomycetes and their phenomic and genomic characterization uncovers novel biology.</title>
        <authorList>
            <person name="Wiegand S."/>
            <person name="Jogler M."/>
            <person name="Boedeker C."/>
            <person name="Pinto D."/>
            <person name="Vollmers J."/>
            <person name="Rivas-Marin E."/>
            <person name="Kohn T."/>
            <person name="Peeters S.H."/>
            <person name="Heuer A."/>
            <person name="Rast P."/>
            <person name="Oberbeckmann S."/>
            <person name="Bunk B."/>
            <person name="Jeske O."/>
            <person name="Meyerdierks A."/>
            <person name="Storesund J.E."/>
            <person name="Kallscheuer N."/>
            <person name="Luecker S."/>
            <person name="Lage O.M."/>
            <person name="Pohl T."/>
            <person name="Merkel B.J."/>
            <person name="Hornburger P."/>
            <person name="Mueller R.-W."/>
            <person name="Bruemmer F."/>
            <person name="Labrenz M."/>
            <person name="Spormann A.M."/>
            <person name="Op den Camp H."/>
            <person name="Overmann J."/>
            <person name="Amann R."/>
            <person name="Jetten M.S.M."/>
            <person name="Mascher T."/>
            <person name="Medema M.H."/>
            <person name="Devos D.P."/>
            <person name="Kaster A.-K."/>
            <person name="Ovreas L."/>
            <person name="Rohde M."/>
            <person name="Galperin M.Y."/>
            <person name="Jogler C."/>
        </authorList>
    </citation>
    <scope>NUCLEOTIDE SEQUENCE [LARGE SCALE GENOMIC DNA]</scope>
    <source>
        <strain evidence="2 3">Mal33</strain>
    </source>
</reference>
<proteinExistence type="predicted"/>
<evidence type="ECO:0000256" key="1">
    <source>
        <dbReference type="SAM" id="Phobius"/>
    </source>
</evidence>
<protein>
    <recommendedName>
        <fullName evidence="4">Cbb3-type cytochrome oxidase component FixQ</fullName>
    </recommendedName>
</protein>
<keyword evidence="1" id="KW-0472">Membrane</keyword>
<dbReference type="Proteomes" id="UP000316770">
    <property type="component" value="Chromosome"/>
</dbReference>
<evidence type="ECO:0008006" key="4">
    <source>
        <dbReference type="Google" id="ProtNLM"/>
    </source>
</evidence>
<evidence type="ECO:0000313" key="2">
    <source>
        <dbReference type="EMBL" id="QDV59390.1"/>
    </source>
</evidence>
<feature type="transmembrane region" description="Helical" evidence="1">
    <location>
        <begin position="17"/>
        <end position="34"/>
    </location>
</feature>
<keyword evidence="3" id="KW-1185">Reference proteome</keyword>
<organism evidence="2 3">
    <name type="scientific">Rosistilla oblonga</name>
    <dbReference type="NCBI Taxonomy" id="2527990"/>
    <lineage>
        <taxon>Bacteria</taxon>
        <taxon>Pseudomonadati</taxon>
        <taxon>Planctomycetota</taxon>
        <taxon>Planctomycetia</taxon>
        <taxon>Pirellulales</taxon>
        <taxon>Pirellulaceae</taxon>
        <taxon>Rosistilla</taxon>
    </lineage>
</organism>
<dbReference type="RefSeq" id="WP_145095039.1">
    <property type="nucleotide sequence ID" value="NZ_CP036292.1"/>
</dbReference>
<dbReference type="OrthoDB" id="290328at2"/>
<dbReference type="AlphaFoldDB" id="A0A518J223"/>
<keyword evidence="1" id="KW-0812">Transmembrane</keyword>
<keyword evidence="1" id="KW-1133">Transmembrane helix</keyword>
<accession>A0A518J223</accession>